<reference evidence="2" key="1">
    <citation type="submission" date="2022-11" db="EMBL/GenBank/DDBJ databases">
        <authorList>
            <person name="Kikuchi T."/>
        </authorList>
    </citation>
    <scope>NUCLEOTIDE SEQUENCE</scope>
    <source>
        <strain evidence="2">PS1010</strain>
    </source>
</reference>
<name>A0A9P1N8M3_9PELO</name>
<keyword evidence="3" id="KW-1185">Reference proteome</keyword>
<evidence type="ECO:0000313" key="3">
    <source>
        <dbReference type="Proteomes" id="UP001152747"/>
    </source>
</evidence>
<sequence>MWAQQYQQQQNQQYQPQYYRDQSNNQYYQHFQEQTTTTINPNPNASIDFVVTQIEGLANQINTLGANGESAGLQVADHAINVFDNMKFQIDNGTIPNVDRLVDIARERFHDFPVTELIIMVIVGVILVIITLIFLFMLFGERVTAYRYRQRLSAKSDIENI</sequence>
<accession>A0A9P1N8M3</accession>
<evidence type="ECO:0000256" key="1">
    <source>
        <dbReference type="SAM" id="Phobius"/>
    </source>
</evidence>
<comment type="caution">
    <text evidence="2">The sequence shown here is derived from an EMBL/GenBank/DDBJ whole genome shotgun (WGS) entry which is preliminary data.</text>
</comment>
<organism evidence="2 3">
    <name type="scientific">Caenorhabditis angaria</name>
    <dbReference type="NCBI Taxonomy" id="860376"/>
    <lineage>
        <taxon>Eukaryota</taxon>
        <taxon>Metazoa</taxon>
        <taxon>Ecdysozoa</taxon>
        <taxon>Nematoda</taxon>
        <taxon>Chromadorea</taxon>
        <taxon>Rhabditida</taxon>
        <taxon>Rhabditina</taxon>
        <taxon>Rhabditomorpha</taxon>
        <taxon>Rhabditoidea</taxon>
        <taxon>Rhabditidae</taxon>
        <taxon>Peloderinae</taxon>
        <taxon>Caenorhabditis</taxon>
    </lineage>
</organism>
<protein>
    <submittedName>
        <fullName evidence="2">Uncharacterized protein</fullName>
    </submittedName>
</protein>
<keyword evidence="1" id="KW-1133">Transmembrane helix</keyword>
<dbReference type="Proteomes" id="UP001152747">
    <property type="component" value="Unassembled WGS sequence"/>
</dbReference>
<dbReference type="OrthoDB" id="5841307at2759"/>
<keyword evidence="1" id="KW-0812">Transmembrane</keyword>
<proteinExistence type="predicted"/>
<gene>
    <name evidence="2" type="ORF">CAMP_LOCUS14808</name>
</gene>
<dbReference type="AlphaFoldDB" id="A0A9P1N8M3"/>
<feature type="transmembrane region" description="Helical" evidence="1">
    <location>
        <begin position="117"/>
        <end position="139"/>
    </location>
</feature>
<dbReference type="EMBL" id="CANHGI010000005">
    <property type="protein sequence ID" value="CAI5452171.1"/>
    <property type="molecule type" value="Genomic_DNA"/>
</dbReference>
<keyword evidence="1" id="KW-0472">Membrane</keyword>
<evidence type="ECO:0000313" key="2">
    <source>
        <dbReference type="EMBL" id="CAI5452171.1"/>
    </source>
</evidence>